<dbReference type="InterPro" id="IPR013594">
    <property type="entry name" value="Dynein_heavy_tail"/>
</dbReference>
<dbReference type="Pfam" id="PF08385">
    <property type="entry name" value="DHC_N1"/>
    <property type="match status" value="1"/>
</dbReference>
<sequence length="620" mass="69784">SDWDNALAEFDRIISPIEHHSASLLRSRISSLSSQPNLLLAEFESFPELLSRPIATEELAAEREMLLVKMMGQVQALKSSFEAGYNPLNFIGFKNISEIVNHIIWAIQVNAKTKQMVQIVGRVLYGTSGVERLITQAEEVIANITQFSDDEFQSWTSKISDDLNDPSSSLALQTSGKLLDLDLDHDGDMRVHYNERLVILLREVRALSELGYRIPREIITAADIGDRFYRQAVQLQQVANFYNTMTTQIIPSQKGMMLNEARAFEEAVQCRSATWDSPEQVENYVGLLMKAADQLTTKNRRLIGVHNAIGGQVVMGMCTEVGTAPWLGIVSRIQGMVTAEETGNSPSGMRLWRRHWDQQLFKALSIAYKSSLQSLSLPEQKADMVFANGAIQLRPPLEEIRLTNIRYIHKIVSIPMGFTGLGSGDDSILLFRSLPSSSYSSLLRLFLESEMICSQVQNTILEYQEWAAPGIAEFSSIVETHLQESDPSTIAMNLADIDKRREEMMRSPDSIQIGPITISLIIFKSNLDDMIRRLIDCITNLVRSIITNNYRIIDRFISEASTSLTIRPRSVGEIAIAKSTLSGLIETKSGLITIDEVNDYNQLIYKVEDRIDLVNIRQKW</sequence>
<protein>
    <recommendedName>
        <fullName evidence="1">Dynein heavy chain tail domain-containing protein</fullName>
    </recommendedName>
</protein>
<evidence type="ECO:0000259" key="1">
    <source>
        <dbReference type="Pfam" id="PF08385"/>
    </source>
</evidence>
<name>A0A0H5QQK7_9EUKA</name>
<proteinExistence type="predicted"/>
<dbReference type="AlphaFoldDB" id="A0A0H5QQK7"/>
<feature type="domain" description="Dynein heavy chain tail" evidence="1">
    <location>
        <begin position="2"/>
        <end position="284"/>
    </location>
</feature>
<dbReference type="GO" id="GO:0051959">
    <property type="term" value="F:dynein light intermediate chain binding"/>
    <property type="evidence" value="ECO:0007669"/>
    <property type="project" value="InterPro"/>
</dbReference>
<dbReference type="InterPro" id="IPR026983">
    <property type="entry name" value="DHC"/>
</dbReference>
<dbReference type="GO" id="GO:0007018">
    <property type="term" value="P:microtubule-based movement"/>
    <property type="evidence" value="ECO:0007669"/>
    <property type="project" value="InterPro"/>
</dbReference>
<reference evidence="2" key="1">
    <citation type="submission" date="2015-04" db="EMBL/GenBank/DDBJ databases">
        <title>The genome sequence of the plant pathogenic Rhizarian Plasmodiophora brassicae reveals insights in its biotrophic life cycle and the origin of chitin synthesis.</title>
        <authorList>
            <person name="Schwelm A."/>
            <person name="Fogelqvist J."/>
            <person name="Knaust A."/>
            <person name="Julke S."/>
            <person name="Lilja T."/>
            <person name="Dhandapani V."/>
            <person name="Bonilla-Rosso G."/>
            <person name="Karlsson M."/>
            <person name="Shevchenko A."/>
            <person name="Choi S.R."/>
            <person name="Kim H.G."/>
            <person name="Park J.Y."/>
            <person name="Lim Y.P."/>
            <person name="Ludwig-Muller J."/>
            <person name="Dixelius C."/>
        </authorList>
    </citation>
    <scope>NUCLEOTIDE SEQUENCE</scope>
    <source>
        <tissue evidence="2">Potato root galls</tissue>
    </source>
</reference>
<accession>A0A0H5QQK7</accession>
<feature type="non-terminal residue" evidence="2">
    <location>
        <position position="1"/>
    </location>
</feature>
<dbReference type="GO" id="GO:0045505">
    <property type="term" value="F:dynein intermediate chain binding"/>
    <property type="evidence" value="ECO:0007669"/>
    <property type="project" value="InterPro"/>
</dbReference>
<feature type="non-terminal residue" evidence="2">
    <location>
        <position position="620"/>
    </location>
</feature>
<dbReference type="GO" id="GO:0005858">
    <property type="term" value="C:axonemal dynein complex"/>
    <property type="evidence" value="ECO:0007669"/>
    <property type="project" value="TreeGrafter"/>
</dbReference>
<evidence type="ECO:0000313" key="2">
    <source>
        <dbReference type="EMBL" id="CRZ04313.1"/>
    </source>
</evidence>
<dbReference type="EMBL" id="HACM01003871">
    <property type="protein sequence ID" value="CRZ04313.1"/>
    <property type="molecule type" value="Transcribed_RNA"/>
</dbReference>
<dbReference type="PANTHER" id="PTHR46532">
    <property type="entry name" value="MALE FERTILITY FACTOR KL5"/>
    <property type="match status" value="1"/>
</dbReference>
<organism evidence="2">
    <name type="scientific">Spongospora subterranea</name>
    <dbReference type="NCBI Taxonomy" id="70186"/>
    <lineage>
        <taxon>Eukaryota</taxon>
        <taxon>Sar</taxon>
        <taxon>Rhizaria</taxon>
        <taxon>Endomyxa</taxon>
        <taxon>Phytomyxea</taxon>
        <taxon>Plasmodiophorida</taxon>
        <taxon>Plasmodiophoridae</taxon>
        <taxon>Spongospora</taxon>
    </lineage>
</organism>
<dbReference type="PANTHER" id="PTHR46532:SF15">
    <property type="entry name" value="CYTOPLASMIC DYNEIN 2 HEAVY CHAIN 1"/>
    <property type="match status" value="1"/>
</dbReference>